<proteinExistence type="inferred from homology"/>
<dbReference type="Gene3D" id="3.50.50.60">
    <property type="entry name" value="FAD/NAD(P)-binding domain"/>
    <property type="match status" value="2"/>
</dbReference>
<dbReference type="SUPFAM" id="SSF51905">
    <property type="entry name" value="FAD/NAD(P)-binding domain"/>
    <property type="match status" value="2"/>
</dbReference>
<name>A0AAN6N2H3_9PEZI</name>
<dbReference type="InterPro" id="IPR051209">
    <property type="entry name" value="FAD-bind_Monooxygenase_sf"/>
</dbReference>
<dbReference type="Pfam" id="PF13450">
    <property type="entry name" value="NAD_binding_8"/>
    <property type="match status" value="1"/>
</dbReference>
<dbReference type="InterPro" id="IPR036188">
    <property type="entry name" value="FAD/NAD-bd_sf"/>
</dbReference>
<gene>
    <name evidence="2" type="ORF">QBC46DRAFT_393262</name>
</gene>
<protein>
    <submittedName>
        <fullName evidence="2">FAD/NAD(P)-binding domain-containing protein</fullName>
    </submittedName>
</protein>
<comment type="caution">
    <text evidence="2">The sequence shown here is derived from an EMBL/GenBank/DDBJ whole genome shotgun (WGS) entry which is preliminary data.</text>
</comment>
<dbReference type="AlphaFoldDB" id="A0AAN6N2H3"/>
<reference evidence="3" key="1">
    <citation type="journal article" date="2023" name="Mol. Phylogenet. Evol.">
        <title>Genome-scale phylogeny and comparative genomics of the fungal order Sordariales.</title>
        <authorList>
            <person name="Hensen N."/>
            <person name="Bonometti L."/>
            <person name="Westerberg I."/>
            <person name="Brannstrom I.O."/>
            <person name="Guillou S."/>
            <person name="Cros-Aarteil S."/>
            <person name="Calhoun S."/>
            <person name="Haridas S."/>
            <person name="Kuo A."/>
            <person name="Mondo S."/>
            <person name="Pangilinan J."/>
            <person name="Riley R."/>
            <person name="LaButti K."/>
            <person name="Andreopoulos B."/>
            <person name="Lipzen A."/>
            <person name="Chen C."/>
            <person name="Yan M."/>
            <person name="Daum C."/>
            <person name="Ng V."/>
            <person name="Clum A."/>
            <person name="Steindorff A."/>
            <person name="Ohm R.A."/>
            <person name="Martin F."/>
            <person name="Silar P."/>
            <person name="Natvig D.O."/>
            <person name="Lalanne C."/>
            <person name="Gautier V."/>
            <person name="Ament-Velasquez S.L."/>
            <person name="Kruys A."/>
            <person name="Hutchinson M.I."/>
            <person name="Powell A.J."/>
            <person name="Barry K."/>
            <person name="Miller A.N."/>
            <person name="Grigoriev I.V."/>
            <person name="Debuchy R."/>
            <person name="Gladieux P."/>
            <person name="Hiltunen Thoren M."/>
            <person name="Johannesson H."/>
        </authorList>
    </citation>
    <scope>NUCLEOTIDE SEQUENCE [LARGE SCALE GENOMIC DNA]</scope>
    <source>
        <strain evidence="3">CBS 340.73</strain>
    </source>
</reference>
<dbReference type="PANTHER" id="PTHR42877:SF12">
    <property type="entry name" value="MONOOXYGENASE"/>
    <property type="match status" value="1"/>
</dbReference>
<comment type="similarity">
    <text evidence="1">Belongs to the FAD-binding monooxygenase family.</text>
</comment>
<sequence length="654" mass="73486">MHTWISSAPSLLLDSQPFQFSAPGSLLSEHKLPIDSTCFIRKTNSSSNQVEIGLSSTAFYLARMANKMPGNHSARVERGLSAVEPQPGDVPPKTPYKIREQPLGSARHIRIVGIGAGASGLNMIRTLRLNLSNYDLIVYEKNADVGGTWYENRYPGCRCDVPSHSYQFSWRPKHDWSNFFSPADEIHDYLCQVCDEEGMRGSIKTLHQITSATWNERDGIWDIRVRNLQTGKDFRDYADFLLDGTGILNNWKWPDVENLNAFQGTMVHTARWPKDFDHTNKVIAVIGNGSTGIQVLPELQPGAKKIYHIVRTPTWVLPPRIQSWKIMGQAGEVLSSIQMDENENFSQDTIDKFRSDPDFYRRFVKGIEREVNNTFPILLTNGPVQAFARAKVVEYMTAMLGGDERLCKALIPTYPLGCRRMTPGHGYLRALTKPNVEVVTRGMRRFVPQGIELESGQVLKVDAIICATGFETSFCPRFPLVGRGGNVQDKWKNGIPRAYMSCAVAGLPNYFAFLGPNAPIGHGSVFTLSEHIAKYITGVIKKCQTEGIKAISPSQAAVDDYFEHISAFMPRTAWAAPCRSWFKAGRVDGPVTALHPGSRIHFFDMLERFRGEDWEYVYDNVRQNRFAYLGNGFSAKELDPKGDPTWYLDSPAKL</sequence>
<dbReference type="EMBL" id="MU853861">
    <property type="protein sequence ID" value="KAK3937169.1"/>
    <property type="molecule type" value="Genomic_DNA"/>
</dbReference>
<evidence type="ECO:0000256" key="1">
    <source>
        <dbReference type="ARBA" id="ARBA00010139"/>
    </source>
</evidence>
<dbReference type="Proteomes" id="UP001303473">
    <property type="component" value="Unassembled WGS sequence"/>
</dbReference>
<evidence type="ECO:0000313" key="2">
    <source>
        <dbReference type="EMBL" id="KAK3937169.1"/>
    </source>
</evidence>
<organism evidence="2 3">
    <name type="scientific">Diplogelasinospora grovesii</name>
    <dbReference type="NCBI Taxonomy" id="303347"/>
    <lineage>
        <taxon>Eukaryota</taxon>
        <taxon>Fungi</taxon>
        <taxon>Dikarya</taxon>
        <taxon>Ascomycota</taxon>
        <taxon>Pezizomycotina</taxon>
        <taxon>Sordariomycetes</taxon>
        <taxon>Sordariomycetidae</taxon>
        <taxon>Sordariales</taxon>
        <taxon>Diplogelasinosporaceae</taxon>
        <taxon>Diplogelasinospora</taxon>
    </lineage>
</organism>
<evidence type="ECO:0000313" key="3">
    <source>
        <dbReference type="Proteomes" id="UP001303473"/>
    </source>
</evidence>
<accession>A0AAN6N2H3</accession>
<keyword evidence="3" id="KW-1185">Reference proteome</keyword>
<dbReference type="PANTHER" id="PTHR42877">
    <property type="entry name" value="L-ORNITHINE N(5)-MONOOXYGENASE-RELATED"/>
    <property type="match status" value="1"/>
</dbReference>